<dbReference type="PANTHER" id="PTHR42770:SF15">
    <property type="entry name" value="GLUTAMATE_GAMMA-AMINOBUTYRATE ANTIPORTER-RELATED"/>
    <property type="match status" value="1"/>
</dbReference>
<keyword evidence="6 7" id="KW-0472">Membrane</keyword>
<comment type="caution">
    <text evidence="8">The sequence shown here is derived from an EMBL/GenBank/DDBJ whole genome shotgun (WGS) entry which is preliminary data.</text>
</comment>
<keyword evidence="5 7" id="KW-1133">Transmembrane helix</keyword>
<dbReference type="InterPro" id="IPR002293">
    <property type="entry name" value="AA/rel_permease1"/>
</dbReference>
<feature type="transmembrane region" description="Helical" evidence="7">
    <location>
        <begin position="53"/>
        <end position="75"/>
    </location>
</feature>
<comment type="subcellular location">
    <subcellularLocation>
        <location evidence="1">Cell membrane</location>
        <topology evidence="1">Multi-pass membrane protein</topology>
    </subcellularLocation>
</comment>
<dbReference type="Proteomes" id="UP000287188">
    <property type="component" value="Unassembled WGS sequence"/>
</dbReference>
<dbReference type="OrthoDB" id="92719at2"/>
<dbReference type="EMBL" id="BIFS01000002">
    <property type="protein sequence ID" value="GCE23911.1"/>
    <property type="molecule type" value="Genomic_DNA"/>
</dbReference>
<organism evidence="8 9">
    <name type="scientific">Dictyobacter kobayashii</name>
    <dbReference type="NCBI Taxonomy" id="2014872"/>
    <lineage>
        <taxon>Bacteria</taxon>
        <taxon>Bacillati</taxon>
        <taxon>Chloroflexota</taxon>
        <taxon>Ktedonobacteria</taxon>
        <taxon>Ktedonobacterales</taxon>
        <taxon>Dictyobacteraceae</taxon>
        <taxon>Dictyobacter</taxon>
    </lineage>
</organism>
<protein>
    <submittedName>
        <fullName evidence="8">Putative amino acid permease</fullName>
    </submittedName>
</protein>
<reference evidence="9" key="1">
    <citation type="submission" date="2018-12" db="EMBL/GenBank/DDBJ databases">
        <title>Tengunoibacter tsumagoiensis gen. nov., sp. nov., Dictyobacter kobayashii sp. nov., D. alpinus sp. nov., and D. joshuensis sp. nov. and description of Dictyobacteraceae fam. nov. within the order Ktedonobacterales isolated from Tengu-no-mugimeshi.</title>
        <authorList>
            <person name="Wang C.M."/>
            <person name="Zheng Y."/>
            <person name="Sakai Y."/>
            <person name="Toyoda A."/>
            <person name="Minakuchi Y."/>
            <person name="Abe K."/>
            <person name="Yokota A."/>
            <person name="Yabe S."/>
        </authorList>
    </citation>
    <scope>NUCLEOTIDE SEQUENCE [LARGE SCALE GENOMIC DNA]</scope>
    <source>
        <strain evidence="9">Uno11</strain>
    </source>
</reference>
<dbReference type="GO" id="GO:0022857">
    <property type="term" value="F:transmembrane transporter activity"/>
    <property type="evidence" value="ECO:0007669"/>
    <property type="project" value="InterPro"/>
</dbReference>
<evidence type="ECO:0000256" key="2">
    <source>
        <dbReference type="ARBA" id="ARBA00022448"/>
    </source>
</evidence>
<feature type="transmembrane region" description="Helical" evidence="7">
    <location>
        <begin position="298"/>
        <end position="321"/>
    </location>
</feature>
<keyword evidence="2" id="KW-0813">Transport</keyword>
<dbReference type="GO" id="GO:0005886">
    <property type="term" value="C:plasma membrane"/>
    <property type="evidence" value="ECO:0007669"/>
    <property type="project" value="UniProtKB-SubCell"/>
</dbReference>
<feature type="transmembrane region" description="Helical" evidence="7">
    <location>
        <begin position="388"/>
        <end position="415"/>
    </location>
</feature>
<dbReference type="PIRSF" id="PIRSF006060">
    <property type="entry name" value="AA_transporter"/>
    <property type="match status" value="1"/>
</dbReference>
<evidence type="ECO:0000313" key="9">
    <source>
        <dbReference type="Proteomes" id="UP000287188"/>
    </source>
</evidence>
<feature type="transmembrane region" description="Helical" evidence="7">
    <location>
        <begin position="256"/>
        <end position="278"/>
    </location>
</feature>
<name>A0A402AXQ6_9CHLR</name>
<evidence type="ECO:0000256" key="5">
    <source>
        <dbReference type="ARBA" id="ARBA00022989"/>
    </source>
</evidence>
<evidence type="ECO:0000256" key="6">
    <source>
        <dbReference type="ARBA" id="ARBA00023136"/>
    </source>
</evidence>
<evidence type="ECO:0000256" key="7">
    <source>
        <dbReference type="SAM" id="Phobius"/>
    </source>
</evidence>
<feature type="transmembrane region" description="Helical" evidence="7">
    <location>
        <begin position="26"/>
        <end position="47"/>
    </location>
</feature>
<dbReference type="Pfam" id="PF13520">
    <property type="entry name" value="AA_permease_2"/>
    <property type="match status" value="1"/>
</dbReference>
<sequence>MGTIFREITTEATLQEKKKLRKDFRLFDMIFYTMAAILGIDTLGVISTNGGQGLTWLVISAITFLFPYGLLAAELGSTFTQEGGIYEWCKMAGGRFYGALAATLYWISNPLWVGGTLAVTAITAIKTFWFGNPNVVWGNNPAIDAICEMGVALLFIWGTTLCAILSLHVGKWLSVIGSYVKLILFGIFILLAIFYFFGGHAKGAHLGLVDLIPSSDLPFVFSAVLPALIFNWVGFELQNGASEEMHNPQRDVPRAIIRAGITTVIAYIVPIAIITFALPKDQLSNASGFLASFKLVATVLPAPIALALGVLVALGVVVALASSGGTWVIGADRTMAISALDRNGPAFLGRFSRRYGTPIVVNILSGIVSTLAMAGAISVNAFSSDPNITALFGLVLGFTISTTTLSYLFIFPAYLILKYKYAHVKRVYSVPGGKIGAWIVTILPLFYAALASYYILIPTDSTISNYKGITRTSYELTQFVPLIIIVLLTIGLFIWGHSEKQNQDVEVEINIDDGTTDNPPLDTITPALS</sequence>
<accession>A0A402AXQ6</accession>
<evidence type="ECO:0000313" key="8">
    <source>
        <dbReference type="EMBL" id="GCE23911.1"/>
    </source>
</evidence>
<keyword evidence="9" id="KW-1185">Reference proteome</keyword>
<dbReference type="InterPro" id="IPR050367">
    <property type="entry name" value="APC_superfamily"/>
</dbReference>
<feature type="transmembrane region" description="Helical" evidence="7">
    <location>
        <begin position="149"/>
        <end position="167"/>
    </location>
</feature>
<dbReference type="AlphaFoldDB" id="A0A402AXQ6"/>
<feature type="transmembrane region" description="Helical" evidence="7">
    <location>
        <begin position="217"/>
        <end position="235"/>
    </location>
</feature>
<keyword evidence="3" id="KW-1003">Cell membrane</keyword>
<evidence type="ECO:0000256" key="3">
    <source>
        <dbReference type="ARBA" id="ARBA00022475"/>
    </source>
</evidence>
<feature type="transmembrane region" description="Helical" evidence="7">
    <location>
        <begin position="476"/>
        <end position="495"/>
    </location>
</feature>
<feature type="transmembrane region" description="Helical" evidence="7">
    <location>
        <begin position="435"/>
        <end position="456"/>
    </location>
</feature>
<evidence type="ECO:0000256" key="4">
    <source>
        <dbReference type="ARBA" id="ARBA00022692"/>
    </source>
</evidence>
<feature type="transmembrane region" description="Helical" evidence="7">
    <location>
        <begin position="96"/>
        <end position="129"/>
    </location>
</feature>
<dbReference type="PANTHER" id="PTHR42770">
    <property type="entry name" value="AMINO ACID TRANSPORTER-RELATED"/>
    <property type="match status" value="1"/>
</dbReference>
<dbReference type="Gene3D" id="1.20.1740.10">
    <property type="entry name" value="Amino acid/polyamine transporter I"/>
    <property type="match status" value="1"/>
</dbReference>
<proteinExistence type="predicted"/>
<keyword evidence="4 7" id="KW-0812">Transmembrane</keyword>
<dbReference type="RefSeq" id="WP_126557230.1">
    <property type="nucleotide sequence ID" value="NZ_BIFS01000002.1"/>
</dbReference>
<feature type="transmembrane region" description="Helical" evidence="7">
    <location>
        <begin position="359"/>
        <end position="382"/>
    </location>
</feature>
<gene>
    <name evidence="8" type="ORF">KDK_77110</name>
</gene>
<feature type="transmembrane region" description="Helical" evidence="7">
    <location>
        <begin position="179"/>
        <end position="197"/>
    </location>
</feature>
<evidence type="ECO:0000256" key="1">
    <source>
        <dbReference type="ARBA" id="ARBA00004651"/>
    </source>
</evidence>